<dbReference type="Proteomes" id="UP000193648">
    <property type="component" value="Unassembled WGS sequence"/>
</dbReference>
<accession>A0A1Y2GUR8</accession>
<dbReference type="PANTHER" id="PTHR10926">
    <property type="entry name" value="CELL CYCLE CONTROL PROTEIN 50"/>
    <property type="match status" value="1"/>
</dbReference>
<dbReference type="GO" id="GO:0005886">
    <property type="term" value="C:plasma membrane"/>
    <property type="evidence" value="ECO:0007669"/>
    <property type="project" value="TreeGrafter"/>
</dbReference>
<dbReference type="InterPro" id="IPR005045">
    <property type="entry name" value="CDC50/LEM3_fam"/>
</dbReference>
<gene>
    <name evidence="9" type="ORF">BCR41DRAFT_395309</name>
</gene>
<dbReference type="GO" id="GO:0045332">
    <property type="term" value="P:phospholipid translocation"/>
    <property type="evidence" value="ECO:0007669"/>
    <property type="project" value="UniProtKB-UniRule"/>
</dbReference>
<dbReference type="GO" id="GO:0005794">
    <property type="term" value="C:Golgi apparatus"/>
    <property type="evidence" value="ECO:0007669"/>
    <property type="project" value="TreeGrafter"/>
</dbReference>
<sequence length="417" mass="46797">MTTEKKSRRPVDSAFKQQRLRACQPNLTPKTVLPVFLIVGILFAPIGGLLLWASDTVAELIVDYTECDKAGLEFVPVPTESFTSNFPGSAGDDASTPSPEYRSIQAVGSGNNVTWPTMRCTVKFHIPVKMKRPVFVFYRLTNFHQNHRQWIKSMDMRQLAGERRSVEELKAGGCDRLAVVEENNVTYPIYPCGLMANSMFNDSFGLAFKPFDATTNDNKTYLLIDKGIAWDGDASKYAKYSYELSEIRPPPNWRNYPNGYSEASPPINVAEDEHFQVWMRTSGLPNFRKIYAKNEQDDLPVGTYTIDIDMNYNVTSFTGTKSIVISTVSFMGGRNPFLGIAYVVVGVLCVVLGFLFVARHLYKPRRLGDHTFVAWDNNHRLAKTISSNSSNHRHDFEESEGEAFPPSATTTGASARY</sequence>
<organism evidence="9 10">
    <name type="scientific">Lobosporangium transversale</name>
    <dbReference type="NCBI Taxonomy" id="64571"/>
    <lineage>
        <taxon>Eukaryota</taxon>
        <taxon>Fungi</taxon>
        <taxon>Fungi incertae sedis</taxon>
        <taxon>Mucoromycota</taxon>
        <taxon>Mortierellomycotina</taxon>
        <taxon>Mortierellomycetes</taxon>
        <taxon>Mortierellales</taxon>
        <taxon>Mortierellaceae</taxon>
        <taxon>Lobosporangium</taxon>
    </lineage>
</organism>
<comment type="subcellular location">
    <subcellularLocation>
        <location evidence="1">Membrane</location>
        <topology evidence="1">Multi-pass membrane protein</topology>
    </subcellularLocation>
</comment>
<evidence type="ECO:0000256" key="7">
    <source>
        <dbReference type="SAM" id="MobiDB-lite"/>
    </source>
</evidence>
<keyword evidence="4 8" id="KW-1133">Transmembrane helix</keyword>
<dbReference type="PANTHER" id="PTHR10926:SF0">
    <property type="entry name" value="CDC50, ISOFORM A"/>
    <property type="match status" value="1"/>
</dbReference>
<evidence type="ECO:0000256" key="2">
    <source>
        <dbReference type="ARBA" id="ARBA00009457"/>
    </source>
</evidence>
<evidence type="ECO:0000256" key="6">
    <source>
        <dbReference type="PIRNR" id="PIRNR015840"/>
    </source>
</evidence>
<evidence type="ECO:0000256" key="5">
    <source>
        <dbReference type="ARBA" id="ARBA00023136"/>
    </source>
</evidence>
<evidence type="ECO:0000313" key="10">
    <source>
        <dbReference type="Proteomes" id="UP000193648"/>
    </source>
</evidence>
<dbReference type="GeneID" id="33570562"/>
<comment type="similarity">
    <text evidence="2 6">Belongs to the CDC50/LEM3 family.</text>
</comment>
<dbReference type="InParanoid" id="A0A1Y2GUR8"/>
<dbReference type="GO" id="GO:0005783">
    <property type="term" value="C:endoplasmic reticulum"/>
    <property type="evidence" value="ECO:0007669"/>
    <property type="project" value="TreeGrafter"/>
</dbReference>
<dbReference type="OrthoDB" id="340608at2759"/>
<comment type="caution">
    <text evidence="9">The sequence shown here is derived from an EMBL/GenBank/DDBJ whole genome shotgun (WGS) entry which is preliminary data.</text>
</comment>
<dbReference type="Pfam" id="PF03381">
    <property type="entry name" value="CDC50"/>
    <property type="match status" value="1"/>
</dbReference>
<evidence type="ECO:0000256" key="4">
    <source>
        <dbReference type="ARBA" id="ARBA00022989"/>
    </source>
</evidence>
<protein>
    <submittedName>
        <fullName evidence="9">Ligand-effect modulator 3 family</fullName>
    </submittedName>
</protein>
<feature type="transmembrane region" description="Helical" evidence="8">
    <location>
        <begin position="31"/>
        <end position="53"/>
    </location>
</feature>
<feature type="compositionally biased region" description="Polar residues" evidence="7">
    <location>
        <begin position="407"/>
        <end position="417"/>
    </location>
</feature>
<evidence type="ECO:0000313" key="9">
    <source>
        <dbReference type="EMBL" id="ORZ19171.1"/>
    </source>
</evidence>
<dbReference type="FunCoup" id="A0A1Y2GUR8">
    <property type="interactions" value="267"/>
</dbReference>
<dbReference type="EMBL" id="MCFF01000014">
    <property type="protein sequence ID" value="ORZ19171.1"/>
    <property type="molecule type" value="Genomic_DNA"/>
</dbReference>
<name>A0A1Y2GUR8_9FUNG</name>
<feature type="transmembrane region" description="Helical" evidence="8">
    <location>
        <begin position="337"/>
        <end position="358"/>
    </location>
</feature>
<evidence type="ECO:0000256" key="8">
    <source>
        <dbReference type="SAM" id="Phobius"/>
    </source>
</evidence>
<keyword evidence="5 6" id="KW-0472">Membrane</keyword>
<evidence type="ECO:0000256" key="1">
    <source>
        <dbReference type="ARBA" id="ARBA00004141"/>
    </source>
</evidence>
<dbReference type="STRING" id="64571.A0A1Y2GUR8"/>
<reference evidence="9 10" key="1">
    <citation type="submission" date="2016-07" db="EMBL/GenBank/DDBJ databases">
        <title>Pervasive Adenine N6-methylation of Active Genes in Fungi.</title>
        <authorList>
            <consortium name="DOE Joint Genome Institute"/>
            <person name="Mondo S.J."/>
            <person name="Dannebaum R.O."/>
            <person name="Kuo R.C."/>
            <person name="Labutti K."/>
            <person name="Haridas S."/>
            <person name="Kuo A."/>
            <person name="Salamov A."/>
            <person name="Ahrendt S.R."/>
            <person name="Lipzen A."/>
            <person name="Sullivan W."/>
            <person name="Andreopoulos W.B."/>
            <person name="Clum A."/>
            <person name="Lindquist E."/>
            <person name="Daum C."/>
            <person name="Ramamoorthy G.K."/>
            <person name="Gryganskyi A."/>
            <person name="Culley D."/>
            <person name="Magnuson J.K."/>
            <person name="James T.Y."/>
            <person name="O'Malley M.A."/>
            <person name="Stajich J.E."/>
            <person name="Spatafora J.W."/>
            <person name="Visel A."/>
            <person name="Grigoriev I.V."/>
        </authorList>
    </citation>
    <scope>NUCLEOTIDE SEQUENCE [LARGE SCALE GENOMIC DNA]</scope>
    <source>
        <strain evidence="9 10">NRRL 3116</strain>
    </source>
</reference>
<feature type="region of interest" description="Disordered" evidence="7">
    <location>
        <begin position="386"/>
        <end position="417"/>
    </location>
</feature>
<keyword evidence="10" id="KW-1185">Reference proteome</keyword>
<keyword evidence="3 8" id="KW-0812">Transmembrane</keyword>
<proteinExistence type="inferred from homology"/>
<dbReference type="AlphaFoldDB" id="A0A1Y2GUR8"/>
<dbReference type="PIRSF" id="PIRSF015840">
    <property type="entry name" value="DUF284_TM_euk"/>
    <property type="match status" value="1"/>
</dbReference>
<evidence type="ECO:0000256" key="3">
    <source>
        <dbReference type="ARBA" id="ARBA00022692"/>
    </source>
</evidence>
<dbReference type="RefSeq" id="XP_021882339.1">
    <property type="nucleotide sequence ID" value="XM_022028719.1"/>
</dbReference>